<feature type="binding site" evidence="9">
    <location>
        <position position="493"/>
    </location>
    <ligand>
        <name>ATP</name>
        <dbReference type="ChEBI" id="CHEBI:30616"/>
    </ligand>
</feature>
<dbReference type="Gene3D" id="3.50.7.10">
    <property type="entry name" value="GroEL"/>
    <property type="match status" value="1"/>
</dbReference>
<dbReference type="InterPro" id="IPR018370">
    <property type="entry name" value="Chaperonin_Cpn60_CS"/>
</dbReference>
<keyword evidence="13" id="KW-1185">Reference proteome</keyword>
<sequence length="540" mass="57019">MAKMIAFDEEARRGLERGMNQLADAVKVTLGPKGRNVVLEKKWGAPTITNDGVSIAKEIELEDPYEKIGAELVKEVAKKTDDVAGDGTTTATVLAQALVREGLRNVAAGANPMALKRGIEAAVGAVTEELAKLAKDIETKEQIASTASISAGDTSVGEIIAEAMDKVGKEGVITVEESNTFGLELELTEGMRFDKGYISPYFWTDPERMEAVLDDPYLLIVNSKISSVKDLLPILEKVMQSGKPLAIIAEDVEGEALATLIVNKVRGNFKSVAVKAPGFGDRRKAMLADIAILTGGQVISEEIGLKLDAVNLDMLGRARKVVVTKDETTIVDGSGDADQIQGRVNQIRAEIEKSDSDYDREKLQERLAKLAGGVAVIKVGAATEVELKERKHRIEDAVRNAKAAVEEGIVPGGGVALVQAGKTAFDKLDLTGDEATGAQIVKIALDAPLRQIAVNAGLEGGVVVERVRNLDTGHGLNAASGEYVDLLKAGIIDPAKVTRSALQNASSIAALFLTTEAVVADKPEKTPAAPAAPGGGDMDF</sequence>
<dbReference type="NCBIfam" id="NF009487">
    <property type="entry name" value="PRK12849.1"/>
    <property type="match status" value="1"/>
</dbReference>
<evidence type="ECO:0000256" key="2">
    <source>
        <dbReference type="ARBA" id="ARBA00004241"/>
    </source>
</evidence>
<dbReference type="EMBL" id="JBHSBN010000001">
    <property type="protein sequence ID" value="MFC4104509.1"/>
    <property type="molecule type" value="Genomic_DNA"/>
</dbReference>
<keyword evidence="6 9" id="KW-0143">Chaperone</keyword>
<dbReference type="Proteomes" id="UP001595868">
    <property type="component" value="Unassembled WGS sequence"/>
</dbReference>
<dbReference type="HAMAP" id="MF_00600">
    <property type="entry name" value="CH60"/>
    <property type="match status" value="1"/>
</dbReference>
<accession>A0ABV8KEN6</accession>
<dbReference type="EC" id="5.6.1.7" evidence="9"/>
<evidence type="ECO:0000256" key="10">
    <source>
        <dbReference type="RuleBase" id="RU000418"/>
    </source>
</evidence>
<feature type="binding site" evidence="9">
    <location>
        <begin position="86"/>
        <end position="90"/>
    </location>
    <ligand>
        <name>ATP</name>
        <dbReference type="ChEBI" id="CHEBI:30616"/>
    </ligand>
</feature>
<dbReference type="SUPFAM" id="SSF52029">
    <property type="entry name" value="GroEL apical domain-like"/>
    <property type="match status" value="1"/>
</dbReference>
<comment type="subcellular location">
    <subcellularLocation>
        <location evidence="2">Cell surface</location>
    </subcellularLocation>
    <subcellularLocation>
        <location evidence="9">Cytoplasm</location>
    </subcellularLocation>
    <subcellularLocation>
        <location evidence="8">Secreted</location>
        <location evidence="8">Capsule</location>
    </subcellularLocation>
    <subcellularLocation>
        <location evidence="1">Secreted</location>
        <location evidence="1">Cell wall</location>
    </subcellularLocation>
</comment>
<dbReference type="Pfam" id="PF00118">
    <property type="entry name" value="Cpn60_TCP1"/>
    <property type="match status" value="1"/>
</dbReference>
<keyword evidence="5 9" id="KW-0067">ATP-binding</keyword>
<evidence type="ECO:0000256" key="6">
    <source>
        <dbReference type="ARBA" id="ARBA00023186"/>
    </source>
</evidence>
<dbReference type="PANTHER" id="PTHR45633">
    <property type="entry name" value="60 KDA HEAT SHOCK PROTEIN, MITOCHONDRIAL"/>
    <property type="match status" value="1"/>
</dbReference>
<comment type="caution">
    <text evidence="12">The sequence shown here is derived from an EMBL/GenBank/DDBJ whole genome shotgun (WGS) entry which is preliminary data.</text>
</comment>
<evidence type="ECO:0000256" key="3">
    <source>
        <dbReference type="ARBA" id="ARBA00006607"/>
    </source>
</evidence>
<comment type="caution">
    <text evidence="9">Lacks conserved residue(s) required for the propagation of feature annotation.</text>
</comment>
<dbReference type="NCBIfam" id="TIGR02348">
    <property type="entry name" value="GroEL"/>
    <property type="match status" value="1"/>
</dbReference>
<dbReference type="CDD" id="cd03344">
    <property type="entry name" value="GroEL"/>
    <property type="match status" value="1"/>
</dbReference>
<protein>
    <recommendedName>
        <fullName evidence="9">Chaperonin GroEL</fullName>
        <ecNumber evidence="9">5.6.1.7</ecNumber>
    </recommendedName>
    <alternativeName>
        <fullName evidence="9">60 kDa chaperonin</fullName>
    </alternativeName>
    <alternativeName>
        <fullName evidence="9">Chaperonin-60</fullName>
        <shortName evidence="9">Cpn60</shortName>
    </alternativeName>
</protein>
<dbReference type="PROSITE" id="PS00296">
    <property type="entry name" value="CHAPERONINS_CPN60"/>
    <property type="match status" value="1"/>
</dbReference>
<comment type="subunit">
    <text evidence="9 11">Forms a cylinder of 14 subunits composed of two heptameric rings stacked back-to-back. Interacts with the co-chaperonin GroES.</text>
</comment>
<dbReference type="InterPro" id="IPR002423">
    <property type="entry name" value="Cpn60/GroEL/TCP-1"/>
</dbReference>
<name>A0ABV8KEN6_9ACTN</name>
<evidence type="ECO:0000256" key="11">
    <source>
        <dbReference type="RuleBase" id="RU000419"/>
    </source>
</evidence>
<evidence type="ECO:0000313" key="12">
    <source>
        <dbReference type="EMBL" id="MFC4104509.1"/>
    </source>
</evidence>
<evidence type="ECO:0000256" key="8">
    <source>
        <dbReference type="ARBA" id="ARBA00025702"/>
    </source>
</evidence>
<feature type="binding site" evidence="9">
    <location>
        <begin position="477"/>
        <end position="479"/>
    </location>
    <ligand>
        <name>ATP</name>
        <dbReference type="ChEBI" id="CHEBI:30616"/>
    </ligand>
</feature>
<comment type="similarity">
    <text evidence="3 9 10">Belongs to the chaperonin (HSP60) family.</text>
</comment>
<gene>
    <name evidence="9 12" type="primary">groL</name>
    <name evidence="9" type="synonym">groEL</name>
    <name evidence="12" type="ORF">ACFOX0_00950</name>
</gene>
<dbReference type="InterPro" id="IPR027409">
    <property type="entry name" value="GroEL-like_apical_dom_sf"/>
</dbReference>
<evidence type="ECO:0000256" key="7">
    <source>
        <dbReference type="ARBA" id="ARBA00023235"/>
    </source>
</evidence>
<dbReference type="Gene3D" id="3.30.260.10">
    <property type="entry name" value="TCP-1-like chaperonin intermediate domain"/>
    <property type="match status" value="1"/>
</dbReference>
<dbReference type="SUPFAM" id="SSF48592">
    <property type="entry name" value="GroEL equatorial domain-like"/>
    <property type="match status" value="1"/>
</dbReference>
<dbReference type="PRINTS" id="PR00298">
    <property type="entry name" value="CHAPERONIN60"/>
</dbReference>
<evidence type="ECO:0000313" key="13">
    <source>
        <dbReference type="Proteomes" id="UP001595868"/>
    </source>
</evidence>
<dbReference type="NCBIfam" id="NF009489">
    <property type="entry name" value="PRK12851.1"/>
    <property type="match status" value="1"/>
</dbReference>
<dbReference type="InterPro" id="IPR027410">
    <property type="entry name" value="TCP-1-like_intermed_sf"/>
</dbReference>
<keyword evidence="7 9" id="KW-0413">Isomerase</keyword>
<dbReference type="RefSeq" id="WP_377541445.1">
    <property type="nucleotide sequence ID" value="NZ_JBHSBN010000001.1"/>
</dbReference>
<keyword evidence="4 9" id="KW-0547">Nucleotide-binding</keyword>
<proteinExistence type="inferred from homology"/>
<reference evidence="13" key="1">
    <citation type="journal article" date="2019" name="Int. J. Syst. Evol. Microbiol.">
        <title>The Global Catalogue of Microorganisms (GCM) 10K type strain sequencing project: providing services to taxonomists for standard genome sequencing and annotation.</title>
        <authorList>
            <consortium name="The Broad Institute Genomics Platform"/>
            <consortium name="The Broad Institute Genome Sequencing Center for Infectious Disease"/>
            <person name="Wu L."/>
            <person name="Ma J."/>
        </authorList>
    </citation>
    <scope>NUCLEOTIDE SEQUENCE [LARGE SCALE GENOMIC DNA]</scope>
    <source>
        <strain evidence="13">2902at01</strain>
    </source>
</reference>
<evidence type="ECO:0000256" key="5">
    <source>
        <dbReference type="ARBA" id="ARBA00022840"/>
    </source>
</evidence>
<evidence type="ECO:0000256" key="1">
    <source>
        <dbReference type="ARBA" id="ARBA00004191"/>
    </source>
</evidence>
<keyword evidence="9" id="KW-0963">Cytoplasm</keyword>
<organism evidence="12 13">
    <name type="scientific">Micromonospora zhanjiangensis</name>
    <dbReference type="NCBI Taxonomy" id="1522057"/>
    <lineage>
        <taxon>Bacteria</taxon>
        <taxon>Bacillati</taxon>
        <taxon>Actinomycetota</taxon>
        <taxon>Actinomycetes</taxon>
        <taxon>Micromonosporales</taxon>
        <taxon>Micromonosporaceae</taxon>
        <taxon>Micromonospora</taxon>
    </lineage>
</organism>
<dbReference type="InterPro" id="IPR001844">
    <property type="entry name" value="Cpn60/GroEL"/>
</dbReference>
<dbReference type="NCBIfam" id="NF000592">
    <property type="entry name" value="PRK00013.1"/>
    <property type="match status" value="1"/>
</dbReference>
<dbReference type="InterPro" id="IPR027413">
    <property type="entry name" value="GROEL-like_equatorial_sf"/>
</dbReference>
<dbReference type="SUPFAM" id="SSF54849">
    <property type="entry name" value="GroEL-intermediate domain like"/>
    <property type="match status" value="1"/>
</dbReference>
<dbReference type="Gene3D" id="1.10.560.10">
    <property type="entry name" value="GroEL-like equatorial domain"/>
    <property type="match status" value="1"/>
</dbReference>
<feature type="binding site" evidence="9">
    <location>
        <position position="413"/>
    </location>
    <ligand>
        <name>ATP</name>
        <dbReference type="ChEBI" id="CHEBI:30616"/>
    </ligand>
</feature>
<dbReference type="NCBIfam" id="NF009488">
    <property type="entry name" value="PRK12850.1"/>
    <property type="match status" value="1"/>
</dbReference>
<evidence type="ECO:0000256" key="9">
    <source>
        <dbReference type="HAMAP-Rule" id="MF_00600"/>
    </source>
</evidence>
<feature type="binding site" evidence="9">
    <location>
        <begin position="29"/>
        <end position="32"/>
    </location>
    <ligand>
        <name>ATP</name>
        <dbReference type="ChEBI" id="CHEBI:30616"/>
    </ligand>
</feature>
<evidence type="ECO:0000256" key="4">
    <source>
        <dbReference type="ARBA" id="ARBA00022741"/>
    </source>
</evidence>
<comment type="function">
    <text evidence="9 11">Together with its co-chaperonin GroES, plays an essential role in assisting protein folding. The GroEL-GroES system forms a nano-cage that allows encapsulation of the non-native substrate proteins and provides a physical environment optimized to promote and accelerate protein folding.</text>
</comment>